<protein>
    <recommendedName>
        <fullName evidence="4">Excreted virulence factor EspC, type VII ESX diderm</fullName>
    </recommendedName>
</protein>
<proteinExistence type="predicted"/>
<gene>
    <name evidence="2" type="ORF">J2853_005215</name>
</gene>
<evidence type="ECO:0000313" key="2">
    <source>
        <dbReference type="EMBL" id="MDP9846004.1"/>
    </source>
</evidence>
<comment type="caution">
    <text evidence="2">The sequence shown here is derived from an EMBL/GenBank/DDBJ whole genome shotgun (WGS) entry which is preliminary data.</text>
</comment>
<feature type="region of interest" description="Disordered" evidence="1">
    <location>
        <begin position="1"/>
        <end position="27"/>
    </location>
</feature>
<evidence type="ECO:0000256" key="1">
    <source>
        <dbReference type="SAM" id="MobiDB-lite"/>
    </source>
</evidence>
<name>A0ABT9QIV5_9ACTN</name>
<feature type="compositionally biased region" description="Basic and acidic residues" evidence="1">
    <location>
        <begin position="1"/>
        <end position="16"/>
    </location>
</feature>
<dbReference type="EMBL" id="JAUSQU010000001">
    <property type="protein sequence ID" value="MDP9846004.1"/>
    <property type="molecule type" value="Genomic_DNA"/>
</dbReference>
<organism evidence="2 3">
    <name type="scientific">Streptosporangium lutulentum</name>
    <dbReference type="NCBI Taxonomy" id="1461250"/>
    <lineage>
        <taxon>Bacteria</taxon>
        <taxon>Bacillati</taxon>
        <taxon>Actinomycetota</taxon>
        <taxon>Actinomycetes</taxon>
        <taxon>Streptosporangiales</taxon>
        <taxon>Streptosporangiaceae</taxon>
        <taxon>Streptosporangium</taxon>
    </lineage>
</organism>
<accession>A0ABT9QIV5</accession>
<sequence>MTPSHETDISHTDLRGTHGGLTETGASRVEEVRALRAYLEGEGDPWMGSESLAGSVYRAVTRQALEVYESLAERHVTTGGDVEFMASNYLSAEQRSEEAADRITRAVQRP</sequence>
<evidence type="ECO:0000313" key="3">
    <source>
        <dbReference type="Proteomes" id="UP001225356"/>
    </source>
</evidence>
<reference evidence="2 3" key="1">
    <citation type="submission" date="2023-07" db="EMBL/GenBank/DDBJ databases">
        <title>Sequencing the genomes of 1000 actinobacteria strains.</title>
        <authorList>
            <person name="Klenk H.-P."/>
        </authorList>
    </citation>
    <scope>NUCLEOTIDE SEQUENCE [LARGE SCALE GENOMIC DNA]</scope>
    <source>
        <strain evidence="2 3">DSM 46740</strain>
    </source>
</reference>
<dbReference type="Proteomes" id="UP001225356">
    <property type="component" value="Unassembled WGS sequence"/>
</dbReference>
<evidence type="ECO:0008006" key="4">
    <source>
        <dbReference type="Google" id="ProtNLM"/>
    </source>
</evidence>
<keyword evidence="3" id="KW-1185">Reference proteome</keyword>
<dbReference type="RefSeq" id="WP_307562103.1">
    <property type="nucleotide sequence ID" value="NZ_JAUSQU010000001.1"/>
</dbReference>